<dbReference type="SUPFAM" id="SSF53756">
    <property type="entry name" value="UDP-Glycosyltransferase/glycogen phosphorylase"/>
    <property type="match status" value="2"/>
</dbReference>
<comment type="similarity">
    <text evidence="2 10">Belongs to the glycosyltransferase 3 family.</text>
</comment>
<keyword evidence="5 10" id="KW-0328">Glycosyltransferase</keyword>
<feature type="compositionally biased region" description="Basic and acidic residues" evidence="11">
    <location>
        <begin position="89"/>
        <end position="125"/>
    </location>
</feature>
<evidence type="ECO:0000256" key="4">
    <source>
        <dbReference type="ARBA" id="ARBA00022553"/>
    </source>
</evidence>
<feature type="compositionally biased region" description="Acidic residues" evidence="11">
    <location>
        <begin position="1704"/>
        <end position="1716"/>
    </location>
</feature>
<feature type="compositionally biased region" description="Low complexity" evidence="11">
    <location>
        <begin position="301"/>
        <end position="313"/>
    </location>
</feature>
<feature type="compositionally biased region" description="Acidic residues" evidence="11">
    <location>
        <begin position="379"/>
        <end position="418"/>
    </location>
</feature>
<dbReference type="GO" id="GO:0005978">
    <property type="term" value="P:glycogen biosynthetic process"/>
    <property type="evidence" value="ECO:0007669"/>
    <property type="project" value="UniProtKB-UniPathway"/>
</dbReference>
<feature type="compositionally biased region" description="Basic and acidic residues" evidence="11">
    <location>
        <begin position="1774"/>
        <end position="1783"/>
    </location>
</feature>
<evidence type="ECO:0000256" key="1">
    <source>
        <dbReference type="ARBA" id="ARBA00004964"/>
    </source>
</evidence>
<dbReference type="PANTHER" id="PTHR10176:SF3">
    <property type="entry name" value="GLYCOGEN [STARCH] SYNTHASE"/>
    <property type="match status" value="1"/>
</dbReference>
<feature type="region of interest" description="Disordered" evidence="11">
    <location>
        <begin position="174"/>
        <end position="334"/>
    </location>
</feature>
<feature type="region of interest" description="Disordered" evidence="11">
    <location>
        <begin position="582"/>
        <end position="690"/>
    </location>
</feature>
<feature type="compositionally biased region" description="Polar residues" evidence="11">
    <location>
        <begin position="708"/>
        <end position="718"/>
    </location>
</feature>
<evidence type="ECO:0000256" key="9">
    <source>
        <dbReference type="ARBA" id="ARBA00073454"/>
    </source>
</evidence>
<evidence type="ECO:0000256" key="3">
    <source>
        <dbReference type="ARBA" id="ARBA00012558"/>
    </source>
</evidence>
<feature type="compositionally biased region" description="Low complexity" evidence="11">
    <location>
        <begin position="174"/>
        <end position="225"/>
    </location>
</feature>
<evidence type="ECO:0000256" key="7">
    <source>
        <dbReference type="ARBA" id="ARBA00023056"/>
    </source>
</evidence>
<feature type="compositionally biased region" description="Acidic residues" evidence="11">
    <location>
        <begin position="2833"/>
        <end position="2843"/>
    </location>
</feature>
<keyword evidence="7 10" id="KW-0320">Glycogen biosynthesis</keyword>
<feature type="compositionally biased region" description="Basic and acidic residues" evidence="11">
    <location>
        <begin position="1933"/>
        <end position="1953"/>
    </location>
</feature>
<evidence type="ECO:0000256" key="2">
    <source>
        <dbReference type="ARBA" id="ARBA00010686"/>
    </source>
</evidence>
<dbReference type="GeneID" id="103512410"/>
<protein>
    <recommendedName>
        <fullName evidence="9 10">Glycogen [starch] synthase</fullName>
        <ecNumber evidence="3 10">2.4.1.11</ecNumber>
    </recommendedName>
</protein>
<sequence>MEVINDVVPETVDNEKQLEVSEKITEQSAPVTTAKVVETAKVMEDKERLDSESKTVSKVITRDVDCESKGVYKEVPCKTSPVTKELKEKGDEAVPCETKEVGNIERNEPEGLSRESKEPLSKTEEIPAGSNDSGSLFGTGSTPFGAASTASFRTGATASFGTVTTAPFGTSTTASFGTSTTASFGTGTTAPFGTSTTASFGTASTAFDTPTTAPFGTPTAPFGTGSQFGAAPLFGTPTAPLFGTATKPFGSPAGVPTTASLSWDFSPKVNQSLKKEGQTPEAKQPTALDQTPQANQSQALEPQSVEQPSEPQPGCEEQETPAEPTTESANQVNVSLPLFKIEGVKSISNESYMRSGNAQADETVSENANYDVVGRAPIDGDEEGGGNEGEEYEEDDDEDGDGTFEEEGEEEEENDVGEGDYGVQRSSNGQEQDIDEEQDGMEDEEEGEESEIEIISSDEEEEEDQTVPESLNDRPRRDQSYMSDGEANLSEIPVNYSRLEGYEMDTEEKDPLSQTRLERSGQMEELEDERKEAKVVDEGKTAVANTSLNKTSGNVDSSKEGAESIDKLDNINATIKDSESIGNVETANTTMKDTQSVETAEKETNKEQNIDASEDVEMANAPNKASPLKELATEVDTSKPNETTTSANVPNTTASITADVNEKKQLPKPHEEEESMEVSHTENLDEKMEFSEKSIRTFTKLEEVTPERSVQTVFGRSTPQREPEVSIRGLVSTPNYSSDKRQSSPFGKADLSIHFSEPLNTSSVEAVNVLRTLGAKVTPCVEPIENDFFAYDDECDSADNAVSRLANDATDKTFTTDERKTVGPNDIGVPANVVIPKEYLVSTNVEGNTVSVVVPNEDSTSAKVELDANTFNQYDAKLSTLRSVRMESHAKKTTNVLAHPDVQSENASHQSAVLADLPSQNESRVDVDEPKTASKLEAATPENEGKGDEKPEVQSIEKHEVNEAEENDLKNVVQINEVKKSDRLPSPKKSDIKSPRKSLLLRRTFEQTVFLPDSDSEFEVTPPVKDLSESSLSLVLPDQSVDSPMSKSLMSHKFKDQTVFLPYSDSEGETSIVDNVNVFQMSSQVDRSIGEFVDEKSMDKTQAEIVNKSIGLLNNKSIGLLNEKSPKGPNTMSPNKEKLGTMEKSPKETSSGNKANLEKLSGSLNKTNKMDTSVHSDSETAKNVSFMNSRLFDSINDTIEKGDDLIEENLEKSLTVRKTDVAKTRTTSTDEETNAEAVATTAGKVEHEMEFEESSGGKIVHEEMEVDDEDSNALVINENYQDSEDKPEVEETPMEMEVINDVVPETVDNEKQLEVSEKITEQSAPVTTAKVVETAKVMEDKERLDSESKTVSKVITRDVDCESKGVYKEVPCKTSPVTKELKEKGDEAVPCETKEVGNIERNEPEGLSRESKEPLSKTEEIPAGSNDSKKEVEESPNESTKTGSNAQKKSPKASDESSATTESSSEPIATNTRRSIRLRTPLKTNEKPSTQKTPPEAKTATVVTPGKTAAKSDTQKSGRKGRTQATPLVKEVLQKNEMTPVKVSTGEELTPLRRSARKATATAVDGGTPSTPTQTGRALRRRTPSLSSETSNLDGREELITRYPLRNRTPSVCSDTSVLEDEGTPVRRGQTPGPRTRTPSFDLDGTPKRTPAKSQSARVATPKSTRATRALAGAKLPEEFSDSEDEDDKRSWQHERTQMTDFNLDSDEEDMFDIDMNETKLIVPEFPKTSGAEKHEEREEPSEGSADIGSKSTEGSATGSSKATDVATGSAKNPESEKDVDKARRIKRKSKIFHKDNSKTGTPTKRMRLRPSSLAKIPEEKDTETNVKANAKPAKPNETRRIKRKSKIFHKDNSKTGTPTKRMRLRPSSLAKIPEEKDTETNVKANAKPAKPNEDKVEKVAEQKVTEDTVKQSEQNTSPTNKKAKTASNTTQKSDDFTRKEPEDAKTDSDATKTKRVSKAASKMEPVEEVKKDKEDAGSEDKADKGRAEKGTKASGDETEHKGTTDEKGTDHKETTDKGIDNKETTVKGTDNKDHKETTDKETTHKRSENKDDKETSKAGSDKLEEFDKGPIKTALSRRASRALAAARKSSRMLDSTASSTSASGARDSVYKQILLNSVKTETVSNMMNKMRSLRGQRVSRTKAGGKEEEGEEEEKGRDEMTRREKRRENCRVGSSNDMSWFRNQASNSHQNRWVFESAWEVANKVGGIYTVIRSKAFVSSEELGNQYVLLGPYKEQSARTEVEEVEFMNGSPLQIAVDKMREHGFKLHVGNWLVDGNPQIILFDIGSAAWKMDEYKQELWSTCSLGVPHLDIEANDAIILGHMVATFIAEFEKVAHNEFGPPKIITHFHEWQAGIGLIALRTRKVPVATVFTTHATLLGRYLCAGNTDFYNNLSTFDVDFEAGRRQIYHRYCMERAASHLAHVFTTVSEITGYEAEHLLKRKPEVITPNGLNVVKFSAIHEFQNLHARAKEKINEFVRGHFYGHYDFNLDKTLYFFTAGRYEFTNKGADVFIESLARLNHYLKAANSDVTVVAFLIFPTKTNNFNVESLRGHAVTKSLRDTINEIQGKMSNRIYETCLMGRMPTEDEFFTKEDKTRIKRCLYALQRYSLPPVTTHNVIDDWNDPVLCAFRRCHLFNSVHDRVKVIFHPEFLSSTNPLFGLDYEEFVRGCHLGVFPSYYEPWGYTPAECTVMGIPSITTNLSGFGCFMEEHIADPTSYGIYIVDRRNIALEESIRQLAQYMYDFTTLNRRQRIIQRNRTERLSDLLDWRNLGVYYKQARNKALKAVFPDLEVEDDDTDSGYGGRFSYPRPYSEPPSPSSSRATTPVPSQRNSDDEDSVDDESERAELNLPR</sequence>
<dbReference type="RefSeq" id="XP_026681679.1">
    <property type="nucleotide sequence ID" value="XM_026825878.1"/>
</dbReference>
<feature type="compositionally biased region" description="Polar residues" evidence="11">
    <location>
        <begin position="1652"/>
        <end position="1667"/>
    </location>
</feature>
<feature type="compositionally biased region" description="Polar residues" evidence="11">
    <location>
        <begin position="1437"/>
        <end position="1448"/>
    </location>
</feature>
<dbReference type="UniPathway" id="UPA00164"/>
<feature type="compositionally biased region" description="Basic and acidic residues" evidence="11">
    <location>
        <begin position="2155"/>
        <end position="2171"/>
    </location>
</feature>
<keyword evidence="6 10" id="KW-0808">Transferase</keyword>
<accession>A0A3Q0IZP5</accession>
<feature type="region of interest" description="Disordered" evidence="11">
    <location>
        <begin position="705"/>
        <end position="744"/>
    </location>
</feature>
<proteinExistence type="inferred from homology"/>
<organism evidence="12 13">
    <name type="scientific">Diaphorina citri</name>
    <name type="common">Asian citrus psyllid</name>
    <dbReference type="NCBI Taxonomy" id="121845"/>
    <lineage>
        <taxon>Eukaryota</taxon>
        <taxon>Metazoa</taxon>
        <taxon>Ecdysozoa</taxon>
        <taxon>Arthropoda</taxon>
        <taxon>Hexapoda</taxon>
        <taxon>Insecta</taxon>
        <taxon>Pterygota</taxon>
        <taxon>Neoptera</taxon>
        <taxon>Paraneoptera</taxon>
        <taxon>Hemiptera</taxon>
        <taxon>Sternorrhyncha</taxon>
        <taxon>Psylloidea</taxon>
        <taxon>Psyllidae</taxon>
        <taxon>Diaphorininae</taxon>
        <taxon>Diaphorina</taxon>
    </lineage>
</organism>
<feature type="compositionally biased region" description="Basic and acidic residues" evidence="11">
    <location>
        <begin position="1135"/>
        <end position="1147"/>
    </location>
</feature>
<dbReference type="STRING" id="121845.A0A3Q0IZP5"/>
<dbReference type="CDD" id="cd03793">
    <property type="entry name" value="GT3_GSY2-like"/>
    <property type="match status" value="1"/>
</dbReference>
<feature type="compositionally biased region" description="Polar residues" evidence="11">
    <location>
        <begin position="582"/>
        <end position="598"/>
    </location>
</feature>
<feature type="compositionally biased region" description="Basic and acidic residues" evidence="11">
    <location>
        <begin position="943"/>
        <end position="962"/>
    </location>
</feature>
<feature type="compositionally biased region" description="Acidic residues" evidence="11">
    <location>
        <begin position="432"/>
        <end position="466"/>
    </location>
</feature>
<feature type="compositionally biased region" description="Basic and acidic residues" evidence="11">
    <location>
        <begin position="977"/>
        <end position="994"/>
    </location>
</feature>
<feature type="region of interest" description="Disordered" evidence="11">
    <location>
        <begin position="2793"/>
        <end position="2851"/>
    </location>
</feature>
<feature type="compositionally biased region" description="Polar residues" evidence="11">
    <location>
        <begin position="130"/>
        <end position="140"/>
    </location>
</feature>
<name>A0A3Q0IZP5_DIACI</name>
<reference evidence="13" key="1">
    <citation type="submission" date="2025-08" db="UniProtKB">
        <authorList>
            <consortium name="RefSeq"/>
        </authorList>
    </citation>
    <scope>IDENTIFICATION</scope>
</reference>
<comment type="pathway">
    <text evidence="1 10">Glycan biosynthesis; glycogen biosynthesis.</text>
</comment>
<evidence type="ECO:0000256" key="10">
    <source>
        <dbReference type="RuleBase" id="RU363104"/>
    </source>
</evidence>
<dbReference type="Proteomes" id="UP000079169">
    <property type="component" value="Unplaced"/>
</dbReference>
<feature type="compositionally biased region" description="Polar residues" evidence="11">
    <location>
        <begin position="1584"/>
        <end position="1593"/>
    </location>
</feature>
<evidence type="ECO:0000256" key="11">
    <source>
        <dbReference type="SAM" id="MobiDB-lite"/>
    </source>
</evidence>
<feature type="compositionally biased region" description="Low complexity" evidence="11">
    <location>
        <begin position="1456"/>
        <end position="1470"/>
    </location>
</feature>
<feature type="region of interest" description="Disordered" evidence="11">
    <location>
        <begin position="352"/>
        <end position="563"/>
    </location>
</feature>
<dbReference type="FunFam" id="3.40.50.2000:FF:000028">
    <property type="entry name" value="Glycogen [starch] synthase"/>
    <property type="match status" value="1"/>
</dbReference>
<dbReference type="GO" id="GO:0005737">
    <property type="term" value="C:cytoplasm"/>
    <property type="evidence" value="ECO:0007669"/>
    <property type="project" value="TreeGrafter"/>
</dbReference>
<feature type="compositionally biased region" description="Polar residues" evidence="11">
    <location>
        <begin position="352"/>
        <end position="368"/>
    </location>
</feature>
<gene>
    <name evidence="13" type="primary">LOC103512410</name>
</gene>
<feature type="compositionally biased region" description="Basic and acidic residues" evidence="11">
    <location>
        <begin position="923"/>
        <end position="934"/>
    </location>
</feature>
<feature type="compositionally biased region" description="Basic and acidic residues" evidence="11">
    <location>
        <begin position="1688"/>
        <end position="1698"/>
    </location>
</feature>
<keyword evidence="12" id="KW-1185">Reference proteome</keyword>
<dbReference type="PaxDb" id="121845-A0A3Q0IZP5"/>
<dbReference type="Pfam" id="PF05693">
    <property type="entry name" value="Glycogen_syn"/>
    <property type="match status" value="1"/>
</dbReference>
<dbReference type="InterPro" id="IPR008631">
    <property type="entry name" value="Glycogen_synth"/>
</dbReference>
<feature type="region of interest" description="Disordered" evidence="11">
    <location>
        <begin position="89"/>
        <end position="140"/>
    </location>
</feature>
<feature type="region of interest" description="Disordered" evidence="11">
    <location>
        <begin position="895"/>
        <end position="995"/>
    </location>
</feature>
<dbReference type="FunFam" id="3.40.50.2000:FF:000014">
    <property type="entry name" value="Glycogen [starch] synthase"/>
    <property type="match status" value="1"/>
</dbReference>
<feature type="compositionally biased region" description="Basic and acidic residues" evidence="11">
    <location>
        <begin position="599"/>
        <end position="609"/>
    </location>
</feature>
<dbReference type="EC" id="2.4.1.11" evidence="3 10"/>
<feature type="compositionally biased region" description="Basic and acidic residues" evidence="11">
    <location>
        <begin position="1891"/>
        <end position="1911"/>
    </location>
</feature>
<comment type="catalytic activity">
    <reaction evidence="8">
        <text>[(1-&gt;4)-alpha-D-glucosyl](n) + UDP-alpha-D-glucose = [(1-&gt;4)-alpha-D-glucosyl](n+1) + UDP + H(+)</text>
        <dbReference type="Rhea" id="RHEA:18549"/>
        <dbReference type="Rhea" id="RHEA-COMP:9584"/>
        <dbReference type="Rhea" id="RHEA-COMP:9587"/>
        <dbReference type="ChEBI" id="CHEBI:15378"/>
        <dbReference type="ChEBI" id="CHEBI:15444"/>
        <dbReference type="ChEBI" id="CHEBI:58223"/>
        <dbReference type="ChEBI" id="CHEBI:58885"/>
        <dbReference type="EC" id="2.4.1.11"/>
    </reaction>
    <physiologicalReaction direction="left-to-right" evidence="8">
        <dbReference type="Rhea" id="RHEA:18550"/>
    </physiologicalReaction>
</comment>
<evidence type="ECO:0000256" key="8">
    <source>
        <dbReference type="ARBA" id="ARBA00047345"/>
    </source>
</evidence>
<feature type="region of interest" description="Disordered" evidence="11">
    <location>
        <begin position="2135"/>
        <end position="2171"/>
    </location>
</feature>
<feature type="compositionally biased region" description="Polar residues" evidence="11">
    <location>
        <begin position="1750"/>
        <end position="1763"/>
    </location>
</feature>
<feature type="compositionally biased region" description="Low complexity" evidence="11">
    <location>
        <begin position="2818"/>
        <end position="2828"/>
    </location>
</feature>
<evidence type="ECO:0000313" key="12">
    <source>
        <dbReference type="Proteomes" id="UP000079169"/>
    </source>
</evidence>
<dbReference type="Gene3D" id="3.40.50.2000">
    <property type="entry name" value="Glycogen Phosphorylase B"/>
    <property type="match status" value="2"/>
</dbReference>
<feature type="compositionally biased region" description="Low complexity" evidence="11">
    <location>
        <begin position="1626"/>
        <end position="1639"/>
    </location>
</feature>
<comment type="function">
    <text evidence="10">Transfers the glycosyl residue from UDP-Glc to the non-reducing end of alpha-1,4-glucan.</text>
</comment>
<feature type="compositionally biased region" description="Polar residues" evidence="11">
    <location>
        <begin position="638"/>
        <end position="658"/>
    </location>
</feature>
<feature type="region of interest" description="Disordered" evidence="11">
    <location>
        <begin position="1121"/>
        <end position="1176"/>
    </location>
</feature>
<feature type="region of interest" description="Disordered" evidence="11">
    <location>
        <begin position="1365"/>
        <end position="2106"/>
    </location>
</feature>
<feature type="compositionally biased region" description="Polar residues" evidence="11">
    <location>
        <begin position="287"/>
        <end position="300"/>
    </location>
</feature>
<feature type="compositionally biased region" description="Polar residues" evidence="11">
    <location>
        <begin position="1608"/>
        <end position="1617"/>
    </location>
</feature>
<keyword evidence="4" id="KW-0597">Phosphoprotein</keyword>
<evidence type="ECO:0000313" key="13">
    <source>
        <dbReference type="RefSeq" id="XP_026681679.1"/>
    </source>
</evidence>
<feature type="compositionally biased region" description="Basic and acidic residues" evidence="11">
    <location>
        <begin position="516"/>
        <end position="540"/>
    </location>
</feature>
<feature type="compositionally biased region" description="Polar residues" evidence="11">
    <location>
        <begin position="543"/>
        <end position="556"/>
    </location>
</feature>
<feature type="compositionally biased region" description="Basic and acidic residues" evidence="11">
    <location>
        <begin position="1379"/>
        <end position="1420"/>
    </location>
</feature>
<feature type="compositionally biased region" description="Basic and acidic residues" evidence="11">
    <location>
        <begin position="660"/>
        <end position="690"/>
    </location>
</feature>
<feature type="compositionally biased region" description="Basic and acidic residues" evidence="11">
    <location>
        <begin position="1965"/>
        <end position="2071"/>
    </location>
</feature>
<feature type="compositionally biased region" description="Polar residues" evidence="11">
    <location>
        <begin position="257"/>
        <end position="272"/>
    </location>
</feature>
<dbReference type="GO" id="GO:0004373">
    <property type="term" value="F:alpha-1,4-glucan glucosyltransferase (UDP-glucose donor) activity"/>
    <property type="evidence" value="ECO:0007669"/>
    <property type="project" value="UniProtKB-EC"/>
</dbReference>
<dbReference type="KEGG" id="dci:103512410"/>
<dbReference type="PANTHER" id="PTHR10176">
    <property type="entry name" value="GLYCOGEN SYNTHASE"/>
    <property type="match status" value="1"/>
</dbReference>
<evidence type="ECO:0000256" key="6">
    <source>
        <dbReference type="ARBA" id="ARBA00022679"/>
    </source>
</evidence>
<evidence type="ECO:0000256" key="5">
    <source>
        <dbReference type="ARBA" id="ARBA00022676"/>
    </source>
</evidence>
<feature type="compositionally biased region" description="Low complexity" evidence="11">
    <location>
        <begin position="2075"/>
        <end position="2088"/>
    </location>
</feature>